<gene>
    <name evidence="7" type="ORF">QYE77_11705</name>
</gene>
<evidence type="ECO:0000256" key="4">
    <source>
        <dbReference type="ARBA" id="ARBA00023004"/>
    </source>
</evidence>
<dbReference type="PROSITE" id="PS51379">
    <property type="entry name" value="4FE4S_FER_2"/>
    <property type="match status" value="2"/>
</dbReference>
<evidence type="ECO:0000256" key="5">
    <source>
        <dbReference type="ARBA" id="ARBA00023014"/>
    </source>
</evidence>
<dbReference type="InterPro" id="IPR017900">
    <property type="entry name" value="4Fe4S_Fe_S_CS"/>
</dbReference>
<evidence type="ECO:0000313" key="7">
    <source>
        <dbReference type="EMBL" id="MDT8898929.1"/>
    </source>
</evidence>
<evidence type="ECO:0000313" key="8">
    <source>
        <dbReference type="Proteomes" id="UP001254165"/>
    </source>
</evidence>
<feature type="domain" description="4Fe-4S ferredoxin-type" evidence="6">
    <location>
        <begin position="30"/>
        <end position="57"/>
    </location>
</feature>
<sequence length="57" mass="5955">MAYVINADDCIACGACETECEHGAIFEKDGVYVIDAAKCQDCGNCAEVCPNGAIHQA</sequence>
<evidence type="ECO:0000259" key="6">
    <source>
        <dbReference type="PROSITE" id="PS51379"/>
    </source>
</evidence>
<dbReference type="EMBL" id="JAUHMF010000002">
    <property type="protein sequence ID" value="MDT8898929.1"/>
    <property type="molecule type" value="Genomic_DNA"/>
</dbReference>
<proteinExistence type="predicted"/>
<protein>
    <submittedName>
        <fullName evidence="7">4Fe-4S binding protein</fullName>
    </submittedName>
</protein>
<dbReference type="PROSITE" id="PS00198">
    <property type="entry name" value="4FE4S_FER_1"/>
    <property type="match status" value="1"/>
</dbReference>
<dbReference type="InterPro" id="IPR017896">
    <property type="entry name" value="4Fe4S_Fe-S-bd"/>
</dbReference>
<accession>A0ABU3NQ26</accession>
<keyword evidence="4" id="KW-0408">Iron</keyword>
<dbReference type="Pfam" id="PF00037">
    <property type="entry name" value="Fer4"/>
    <property type="match status" value="2"/>
</dbReference>
<dbReference type="PANTHER" id="PTHR24960:SF79">
    <property type="entry name" value="PHOTOSYSTEM I IRON-SULFUR CENTER"/>
    <property type="match status" value="1"/>
</dbReference>
<name>A0ABU3NQ26_9CHLR</name>
<keyword evidence="5" id="KW-0411">Iron-sulfur</keyword>
<reference evidence="7 8" key="1">
    <citation type="submission" date="2023-07" db="EMBL/GenBank/DDBJ databases">
        <title>Novel species of Thermanaerothrix with wide hydrolytic capabilities.</title>
        <authorList>
            <person name="Zayulina K.S."/>
            <person name="Podosokorskaya O.A."/>
            <person name="Elcheninov A.G."/>
        </authorList>
    </citation>
    <scope>NUCLEOTIDE SEQUENCE [LARGE SCALE GENOMIC DNA]</scope>
    <source>
        <strain evidence="7 8">4228-RoL</strain>
    </source>
</reference>
<dbReference type="InterPro" id="IPR050157">
    <property type="entry name" value="PSI_iron-sulfur_center"/>
</dbReference>
<dbReference type="RefSeq" id="WP_315625602.1">
    <property type="nucleotide sequence ID" value="NZ_JAUHMF010000002.1"/>
</dbReference>
<dbReference type="Proteomes" id="UP001254165">
    <property type="component" value="Unassembled WGS sequence"/>
</dbReference>
<comment type="cofactor">
    <cofactor evidence="1">
        <name>[4Fe-4S] cluster</name>
        <dbReference type="ChEBI" id="CHEBI:49883"/>
    </cofactor>
</comment>
<keyword evidence="2" id="KW-0004">4Fe-4S</keyword>
<keyword evidence="3" id="KW-0479">Metal-binding</keyword>
<keyword evidence="8" id="KW-1185">Reference proteome</keyword>
<organism evidence="7 8">
    <name type="scientific">Thermanaerothrix solaris</name>
    <dbReference type="NCBI Taxonomy" id="3058434"/>
    <lineage>
        <taxon>Bacteria</taxon>
        <taxon>Bacillati</taxon>
        <taxon>Chloroflexota</taxon>
        <taxon>Anaerolineae</taxon>
        <taxon>Anaerolineales</taxon>
        <taxon>Anaerolineaceae</taxon>
        <taxon>Thermanaerothrix</taxon>
    </lineage>
</organism>
<dbReference type="Gene3D" id="3.30.70.20">
    <property type="match status" value="1"/>
</dbReference>
<dbReference type="PANTHER" id="PTHR24960">
    <property type="entry name" value="PHOTOSYSTEM I IRON-SULFUR CENTER-RELATED"/>
    <property type="match status" value="1"/>
</dbReference>
<comment type="caution">
    <text evidence="7">The sequence shown here is derived from an EMBL/GenBank/DDBJ whole genome shotgun (WGS) entry which is preliminary data.</text>
</comment>
<evidence type="ECO:0000256" key="1">
    <source>
        <dbReference type="ARBA" id="ARBA00001966"/>
    </source>
</evidence>
<feature type="domain" description="4Fe-4S ferredoxin-type" evidence="6">
    <location>
        <begin position="1"/>
        <end position="29"/>
    </location>
</feature>
<evidence type="ECO:0000256" key="2">
    <source>
        <dbReference type="ARBA" id="ARBA00022485"/>
    </source>
</evidence>
<evidence type="ECO:0000256" key="3">
    <source>
        <dbReference type="ARBA" id="ARBA00022723"/>
    </source>
</evidence>
<dbReference type="SUPFAM" id="SSF54862">
    <property type="entry name" value="4Fe-4S ferredoxins"/>
    <property type="match status" value="1"/>
</dbReference>